<reference evidence="1 2" key="1">
    <citation type="submission" date="2022-05" db="EMBL/GenBank/DDBJ databases">
        <title>Identification of Peptoniphilus vaginalis-like Bacteria, Peptoniphilus septimus sp. nov. from Blood Cultures in a Cervical Cancer Patient receiving Chemotherapy: Case and Implications.</title>
        <authorList>
            <person name="Zhan X.-Y."/>
        </authorList>
    </citation>
    <scope>NUCLEOTIDE SEQUENCE [LARGE SCALE GENOMIC DNA]</scope>
    <source>
        <strain evidence="1 2">SAHP1</strain>
    </source>
</reference>
<proteinExistence type="predicted"/>
<accession>A0ABY4TL67</accession>
<dbReference type="EMBL" id="CP097885">
    <property type="protein sequence ID" value="URN40915.1"/>
    <property type="molecule type" value="Genomic_DNA"/>
</dbReference>
<protein>
    <submittedName>
        <fullName evidence="1">YmfQ family protein</fullName>
    </submittedName>
</protein>
<dbReference type="RefSeq" id="WP_250341726.1">
    <property type="nucleotide sequence ID" value="NZ_CP097885.1"/>
</dbReference>
<dbReference type="Proteomes" id="UP001056218">
    <property type="component" value="Chromosome"/>
</dbReference>
<gene>
    <name evidence="1" type="ORF">M9426_06570</name>
</gene>
<evidence type="ECO:0000313" key="2">
    <source>
        <dbReference type="Proteomes" id="UP001056218"/>
    </source>
</evidence>
<dbReference type="InterPro" id="IPR018755">
    <property type="entry name" value="Phage_Mu_Gp48"/>
</dbReference>
<keyword evidence="2" id="KW-1185">Reference proteome</keyword>
<name>A0ABY4TL67_9FIRM</name>
<sequence>MASNYLEKSYVFDLDGIDFSGKKIQLKRNVDLAKYNDYETEAKSIDWRIRCESENLEFDIASYRVLKTFFDRFILTATGDGLSRYEKILGIDPGKKTLDERRREVFFLWNKQIRYTDRSMRAMLDVLLGKTNYRMKLIYNEYELEVELLINNKFKDYGIYKELREIIPANLGISIKYGFVSSLVLRTQYGDYVNPQYLCGEEKCGDIPWEIKADNRVFNLRIRTENYNSKNYYALPSDELPTGIEFEDLIDETIFIQDFSSKDIYEFKDKE</sequence>
<dbReference type="Pfam" id="PF10076">
    <property type="entry name" value="Phage_Mu_Gp48"/>
    <property type="match status" value="1"/>
</dbReference>
<evidence type="ECO:0000313" key="1">
    <source>
        <dbReference type="EMBL" id="URN40915.1"/>
    </source>
</evidence>
<organism evidence="1 2">
    <name type="scientific">Peptoniphilus genitalis</name>
    <dbReference type="NCBI Taxonomy" id="3036303"/>
    <lineage>
        <taxon>Bacteria</taxon>
        <taxon>Bacillati</taxon>
        <taxon>Bacillota</taxon>
        <taxon>Tissierellia</taxon>
        <taxon>Tissierellales</taxon>
        <taxon>Peptoniphilaceae</taxon>
        <taxon>Peptoniphilus</taxon>
    </lineage>
</organism>